<dbReference type="CDD" id="cd13553">
    <property type="entry name" value="PBP2_NrtA_CpmA_like"/>
    <property type="match status" value="1"/>
</dbReference>
<evidence type="ECO:0000256" key="4">
    <source>
        <dbReference type="ARBA" id="ARBA00022519"/>
    </source>
</evidence>
<dbReference type="SUPFAM" id="SSF53850">
    <property type="entry name" value="Periplasmic binding protein-like II"/>
    <property type="match status" value="1"/>
</dbReference>
<dbReference type="OrthoDB" id="570524at2"/>
<evidence type="ECO:0000256" key="1">
    <source>
        <dbReference type="ARBA" id="ARBA00004308"/>
    </source>
</evidence>
<keyword evidence="7" id="KW-1185">Reference proteome</keyword>
<dbReference type="AlphaFoldDB" id="A0A073J0S7"/>
<name>A0A073J0S7_9RHOB</name>
<proteinExistence type="predicted"/>
<reference evidence="6 7" key="1">
    <citation type="submission" date="2014-01" db="EMBL/GenBank/DDBJ databases">
        <title>Sulfitobacter sp. H3 (MCCC 1A00686) Genome Sequencing.</title>
        <authorList>
            <person name="Lai Q."/>
            <person name="Hong Z."/>
        </authorList>
    </citation>
    <scope>NUCLEOTIDE SEQUENCE [LARGE SCALE GENOMIC DNA]</scope>
    <source>
        <strain evidence="6 7">H3</strain>
    </source>
</reference>
<protein>
    <submittedName>
        <fullName evidence="6">Nitrate transporter</fullName>
    </submittedName>
</protein>
<comment type="subcellular location">
    <subcellularLocation>
        <location evidence="1">Endomembrane system</location>
    </subcellularLocation>
</comment>
<evidence type="ECO:0000313" key="7">
    <source>
        <dbReference type="Proteomes" id="UP000027746"/>
    </source>
</evidence>
<dbReference type="PANTHER" id="PTHR30024">
    <property type="entry name" value="ALIPHATIC SULFONATES-BINDING PROTEIN-RELATED"/>
    <property type="match status" value="1"/>
</dbReference>
<accession>A0A073J0S7</accession>
<evidence type="ECO:0000256" key="2">
    <source>
        <dbReference type="ARBA" id="ARBA00022448"/>
    </source>
</evidence>
<dbReference type="EMBL" id="JAMD01000006">
    <property type="protein sequence ID" value="KEJ95549.1"/>
    <property type="molecule type" value="Genomic_DNA"/>
</dbReference>
<dbReference type="GeneID" id="68871505"/>
<evidence type="ECO:0000256" key="3">
    <source>
        <dbReference type="ARBA" id="ARBA00022475"/>
    </source>
</evidence>
<keyword evidence="4" id="KW-0997">Cell inner membrane</keyword>
<dbReference type="Gene3D" id="3.40.190.10">
    <property type="entry name" value="Periplasmic binding protein-like II"/>
    <property type="match status" value="2"/>
</dbReference>
<dbReference type="RefSeq" id="WP_051694387.1">
    <property type="nucleotide sequence ID" value="NZ_CP054599.1"/>
</dbReference>
<keyword evidence="2" id="KW-0813">Transport</keyword>
<dbReference type="PANTHER" id="PTHR30024:SF43">
    <property type="entry name" value="BLL4572 PROTEIN"/>
    <property type="match status" value="1"/>
</dbReference>
<dbReference type="Proteomes" id="UP000027746">
    <property type="component" value="Unassembled WGS sequence"/>
</dbReference>
<gene>
    <name evidence="6" type="ORF">SUH3_21425</name>
</gene>
<dbReference type="Pfam" id="PF13379">
    <property type="entry name" value="NMT1_2"/>
    <property type="match status" value="1"/>
</dbReference>
<comment type="caution">
    <text evidence="6">The sequence shown here is derived from an EMBL/GenBank/DDBJ whole genome shotgun (WGS) entry which is preliminary data.</text>
</comment>
<organism evidence="6 7">
    <name type="scientific">Pseudosulfitobacter pseudonitzschiae</name>
    <dbReference type="NCBI Taxonomy" id="1402135"/>
    <lineage>
        <taxon>Bacteria</taxon>
        <taxon>Pseudomonadati</taxon>
        <taxon>Pseudomonadota</taxon>
        <taxon>Alphaproteobacteria</taxon>
        <taxon>Rhodobacterales</taxon>
        <taxon>Roseobacteraceae</taxon>
        <taxon>Pseudosulfitobacter</taxon>
    </lineage>
</organism>
<dbReference type="GO" id="GO:0012505">
    <property type="term" value="C:endomembrane system"/>
    <property type="evidence" value="ECO:0007669"/>
    <property type="project" value="UniProtKB-SubCell"/>
</dbReference>
<sequence length="366" mass="38568">MTATIPVGFVPLIDAGPLIVAVEMGFDRAEGIALDLRRANSWSALRDMVSFGQVTAAQMLSPMPVATALGLGGAGAALAAVAVLSTNGEVVCVSAAMAKRLREAGHDFGFDDAYTAGRALIAAADGPLRIAVPFPFSMHAELLYHWLTALGLPAPSGIDIRTVPPPLMAAALAAGEIDACCVGEPWGSMAVERGVGTLLLPGSAIWPGMPEKVLGVRADLADSNPEPLRALIRALWHAGQWLNDPRSRVTACEMLSGRDYLDVPPEVIDRALSGHLTISARGDSRVVPQFVDFGHFAPQQAHAAWIGGRLAARLGLDRGTSQDAACATYRTDLHENALQSIPGYVPEPEVFERSFDGQIFTPALPK</sequence>
<keyword evidence="5" id="KW-0472">Membrane</keyword>
<evidence type="ECO:0000256" key="5">
    <source>
        <dbReference type="ARBA" id="ARBA00023136"/>
    </source>
</evidence>
<dbReference type="InterPro" id="IPR044527">
    <property type="entry name" value="NrtA/CpmA_ABC-bd_dom"/>
</dbReference>
<keyword evidence="3" id="KW-1003">Cell membrane</keyword>
<evidence type="ECO:0000313" key="6">
    <source>
        <dbReference type="EMBL" id="KEJ95549.1"/>
    </source>
</evidence>